<gene>
    <name evidence="2" type="ORF">SDC9_93212</name>
</gene>
<feature type="region of interest" description="Disordered" evidence="1">
    <location>
        <begin position="36"/>
        <end position="80"/>
    </location>
</feature>
<feature type="compositionally biased region" description="Low complexity" evidence="1">
    <location>
        <begin position="42"/>
        <end position="73"/>
    </location>
</feature>
<feature type="region of interest" description="Disordered" evidence="1">
    <location>
        <begin position="100"/>
        <end position="144"/>
    </location>
</feature>
<evidence type="ECO:0000256" key="1">
    <source>
        <dbReference type="SAM" id="MobiDB-lite"/>
    </source>
</evidence>
<comment type="caution">
    <text evidence="2">The sequence shown here is derived from an EMBL/GenBank/DDBJ whole genome shotgun (WGS) entry which is preliminary data.</text>
</comment>
<reference evidence="2" key="1">
    <citation type="submission" date="2019-08" db="EMBL/GenBank/DDBJ databases">
        <authorList>
            <person name="Kucharzyk K."/>
            <person name="Murdoch R.W."/>
            <person name="Higgins S."/>
            <person name="Loffler F."/>
        </authorList>
    </citation>
    <scope>NUCLEOTIDE SEQUENCE</scope>
</reference>
<name>A0A644ZZV8_9ZZZZ</name>
<evidence type="ECO:0000313" key="2">
    <source>
        <dbReference type="EMBL" id="MPM46509.1"/>
    </source>
</evidence>
<dbReference type="AlphaFoldDB" id="A0A644ZZV8"/>
<sequence>MPNDLGSVSGSGSFPTLRKFLGDDFVAQGLVVPQKGGTEPMLQANSQAAALPSSAQPSVSTSLPVSSSESNVVTQSANKNSLDESAALDLLDQIIQEQKAKAAQSPTVSSAHKESLARSESAPEQQPAVAPEVAPTPEKNQEQVAAEKLQVELAEQELAEINKELEQLQEKPEVSAEQQFQEKNRQLIRQAPQDGVSTQPVVIIPMSQASANKAARLGPKYSLRWLWEWCKKVAKIFHGAVVYNESLAQDES</sequence>
<feature type="compositionally biased region" description="Low complexity" evidence="1">
    <location>
        <begin position="122"/>
        <end position="135"/>
    </location>
</feature>
<proteinExistence type="predicted"/>
<organism evidence="2">
    <name type="scientific">bioreactor metagenome</name>
    <dbReference type="NCBI Taxonomy" id="1076179"/>
    <lineage>
        <taxon>unclassified sequences</taxon>
        <taxon>metagenomes</taxon>
        <taxon>ecological metagenomes</taxon>
    </lineage>
</organism>
<accession>A0A644ZZV8</accession>
<protein>
    <submittedName>
        <fullName evidence="2">Uncharacterized protein</fullName>
    </submittedName>
</protein>
<dbReference type="EMBL" id="VSSQ01011307">
    <property type="protein sequence ID" value="MPM46509.1"/>
    <property type="molecule type" value="Genomic_DNA"/>
</dbReference>